<dbReference type="InterPro" id="IPR013625">
    <property type="entry name" value="PTB"/>
</dbReference>
<name>A0AAW0P6P8_9GOBI</name>
<dbReference type="Pfam" id="PF18016">
    <property type="entry name" value="SAM_3"/>
    <property type="match status" value="1"/>
</dbReference>
<feature type="domain" description="SH3" evidence="8">
    <location>
        <begin position="725"/>
        <end position="784"/>
    </location>
</feature>
<dbReference type="Pfam" id="PF00018">
    <property type="entry name" value="SH3_1"/>
    <property type="match status" value="1"/>
</dbReference>
<comment type="caution">
    <text evidence="9">The sequence shown here is derived from an EMBL/GenBank/DDBJ whole genome shotgun (WGS) entry which is preliminary data.</text>
</comment>
<evidence type="ECO:0000256" key="2">
    <source>
        <dbReference type="ARBA" id="ARBA00006197"/>
    </source>
</evidence>
<dbReference type="Gene3D" id="2.30.29.30">
    <property type="entry name" value="Pleckstrin-homology domain (PH domain)/Phosphotyrosine-binding domain (PTB)"/>
    <property type="match status" value="1"/>
</dbReference>
<dbReference type="Pfam" id="PF10401">
    <property type="entry name" value="IRF-3"/>
    <property type="match status" value="1"/>
</dbReference>
<dbReference type="SUPFAM" id="SSF50044">
    <property type="entry name" value="SH3-domain"/>
    <property type="match status" value="1"/>
</dbReference>
<dbReference type="EMBL" id="JBBPFD010000008">
    <property type="protein sequence ID" value="KAK7916695.1"/>
    <property type="molecule type" value="Genomic_DNA"/>
</dbReference>
<evidence type="ECO:0000259" key="8">
    <source>
        <dbReference type="PROSITE" id="PS50002"/>
    </source>
</evidence>
<dbReference type="GO" id="GO:1900029">
    <property type="term" value="P:positive regulation of ruffle assembly"/>
    <property type="evidence" value="ECO:0007669"/>
    <property type="project" value="TreeGrafter"/>
</dbReference>
<dbReference type="InterPro" id="IPR013761">
    <property type="entry name" value="SAM/pointed_sf"/>
</dbReference>
<proteinExistence type="inferred from homology"/>
<dbReference type="Pfam" id="PF22975">
    <property type="entry name" value="EPS8_2nd"/>
    <property type="match status" value="1"/>
</dbReference>
<dbReference type="InterPro" id="IPR041418">
    <property type="entry name" value="SAM_3"/>
</dbReference>
<evidence type="ECO:0000256" key="4">
    <source>
        <dbReference type="ARBA" id="ARBA00022490"/>
    </source>
</evidence>
<dbReference type="Pfam" id="PF08416">
    <property type="entry name" value="PTB"/>
    <property type="match status" value="1"/>
</dbReference>
<dbReference type="Gene3D" id="2.60.200.10">
    <property type="match status" value="1"/>
</dbReference>
<protein>
    <recommendedName>
        <fullName evidence="8">SH3 domain-containing protein</fullName>
    </recommendedName>
</protein>
<dbReference type="InterPro" id="IPR033928">
    <property type="entry name" value="EPS8_PTB"/>
</dbReference>
<dbReference type="Gene3D" id="2.30.30.40">
    <property type="entry name" value="SH3 Domains"/>
    <property type="match status" value="1"/>
</dbReference>
<dbReference type="GO" id="GO:0003700">
    <property type="term" value="F:DNA-binding transcription factor activity"/>
    <property type="evidence" value="ECO:0007669"/>
    <property type="project" value="InterPro"/>
</dbReference>
<evidence type="ECO:0000256" key="1">
    <source>
        <dbReference type="ARBA" id="ARBA00004496"/>
    </source>
</evidence>
<sequence length="865" mass="97303">MQPQPLSDALFATPETWISSLPMTDLEVQFLYRGKEMCPTITVSNPQGCRLFYGDLGPMVNQEELFGPVSLEQLRFPTTEHITNDKQRIFTNRLLDVMDRGLILEVSGHDIYAVRLCQCKVYWSGPCAPNPAAPNLIERQRKVKLFCLESFLGGVIAHQRVARRPPRERKLIMVQVIPVVARMISEMFSGDNTRSFDSGSVRLQISIPDIKDNIVTHLKQLYCLLQTHQGQDGWTMPPGPGLNIVQALQSHTGVSVQRIMMRGNSPFANDTRSFTESLGSSNFSALDDVSSEASNLSKPSAKAVYMQRKEYAASINKMLDKFQYRVEHLFTCDLDGKELKAVSDCVERLRLLDGMGRVWGQNMVLALKGANLILTDIETKEELESVSLSDVLEIQSVLDSGVFNSLLTVSVQSRTKRKTSVFLFQCDDVRADLVEKHLSQALSRRQEISSISSSSVSSPPPREEPVLLWTAPDYEDDTTASEMTLQDEEEAFSSREQTPVPQMTNLAEEERLAPSQIYTELDRDVDILNHILGDIEIFMGKISAVLAKNGKKKKKKKKVMDGMPSAEEFAVCFRKIKSGFNLLGQLNGRINNPSASDFVHSLFSALAYVGAHCPEGLPQSILVPVLTPDSVQLMSEEVTDEEEILWQSLGEAWSTTRYFLQASYTWTETEEDVVTYDLEFFDGWQPPEVTAVSDPREAVERRPMQTPPPQNTPKWKPPKQHIKRSEPEYLVVMYDFTSRNHRELTIYKGDTVELLDKSRQWWKVRNAQGEEGYVPNNVLQFLNEQPDAEDLEGPPVLTKRSKPAEVKAWLEDKGFTKITVRCLGVLSGSMLLGMTREELKTLCPEEGGRVFFQLQGVKAALAAGN</sequence>
<evidence type="ECO:0000256" key="6">
    <source>
        <dbReference type="PROSITE-ProRule" id="PRU00192"/>
    </source>
</evidence>
<organism evidence="9 10">
    <name type="scientific">Mugilogobius chulae</name>
    <name type="common">yellowstripe goby</name>
    <dbReference type="NCBI Taxonomy" id="88201"/>
    <lineage>
        <taxon>Eukaryota</taxon>
        <taxon>Metazoa</taxon>
        <taxon>Chordata</taxon>
        <taxon>Craniata</taxon>
        <taxon>Vertebrata</taxon>
        <taxon>Euteleostomi</taxon>
        <taxon>Actinopterygii</taxon>
        <taxon>Neopterygii</taxon>
        <taxon>Teleostei</taxon>
        <taxon>Neoteleostei</taxon>
        <taxon>Acanthomorphata</taxon>
        <taxon>Gobiaria</taxon>
        <taxon>Gobiiformes</taxon>
        <taxon>Gobioidei</taxon>
        <taxon>Gobiidae</taxon>
        <taxon>Gobionellinae</taxon>
        <taxon>Mugilogobius</taxon>
    </lineage>
</organism>
<feature type="region of interest" description="Disordered" evidence="7">
    <location>
        <begin position="692"/>
        <end position="720"/>
    </location>
</feature>
<dbReference type="SMART" id="SM01243">
    <property type="entry name" value="IRF-3"/>
    <property type="match status" value="1"/>
</dbReference>
<dbReference type="PANTHER" id="PTHR12287:SF22">
    <property type="entry name" value="EPIDERMAL GROWTH FACTOR RECEPTOR KINASE SUBSTRATE 8-LIKE PROTEIN 3"/>
    <property type="match status" value="1"/>
</dbReference>
<keyword evidence="3 6" id="KW-0728">SH3 domain</keyword>
<dbReference type="InterPro" id="IPR011993">
    <property type="entry name" value="PH-like_dom_sf"/>
</dbReference>
<dbReference type="CDD" id="cd11764">
    <property type="entry name" value="SH3_Eps8"/>
    <property type="match status" value="1"/>
</dbReference>
<accession>A0AAW0P6P8</accession>
<comment type="similarity">
    <text evidence="2">Belongs to the EPS8 family.</text>
</comment>
<evidence type="ECO:0000256" key="3">
    <source>
        <dbReference type="ARBA" id="ARBA00022443"/>
    </source>
</evidence>
<evidence type="ECO:0000256" key="5">
    <source>
        <dbReference type="ARBA" id="ARBA00022553"/>
    </source>
</evidence>
<dbReference type="Gene3D" id="1.10.150.50">
    <property type="entry name" value="Transcription Factor, Ets-1"/>
    <property type="match status" value="1"/>
</dbReference>
<keyword evidence="10" id="KW-1185">Reference proteome</keyword>
<dbReference type="CDD" id="cd01210">
    <property type="entry name" value="PTB_EPS8"/>
    <property type="match status" value="1"/>
</dbReference>
<dbReference type="SUPFAM" id="SSF49879">
    <property type="entry name" value="SMAD/FHA domain"/>
    <property type="match status" value="1"/>
</dbReference>
<reference evidence="10" key="1">
    <citation type="submission" date="2024-04" db="EMBL/GenBank/DDBJ databases">
        <title>Salinicola lusitanus LLJ914,a marine bacterium isolated from the Okinawa Trough.</title>
        <authorList>
            <person name="Li J."/>
        </authorList>
    </citation>
    <scope>NUCLEOTIDE SEQUENCE [LARGE SCALE GENOMIC DNA]</scope>
</reference>
<dbReference type="GO" id="GO:0031982">
    <property type="term" value="C:vesicle"/>
    <property type="evidence" value="ECO:0007669"/>
    <property type="project" value="TreeGrafter"/>
</dbReference>
<dbReference type="PANTHER" id="PTHR12287">
    <property type="entry name" value="EPIDERMAL GROWTH FACTOR RECEPTOR KINASE SUBSTRATE EPS8-RELATED PROTEIN"/>
    <property type="match status" value="1"/>
</dbReference>
<keyword evidence="4" id="KW-0963">Cytoplasm</keyword>
<feature type="compositionally biased region" description="Basic and acidic residues" evidence="7">
    <location>
        <begin position="694"/>
        <end position="703"/>
    </location>
</feature>
<dbReference type="GO" id="GO:0035023">
    <property type="term" value="P:regulation of Rho protein signal transduction"/>
    <property type="evidence" value="ECO:0007669"/>
    <property type="project" value="TreeGrafter"/>
</dbReference>
<evidence type="ECO:0000256" key="7">
    <source>
        <dbReference type="SAM" id="MobiDB-lite"/>
    </source>
</evidence>
<dbReference type="GO" id="GO:0003779">
    <property type="term" value="F:actin binding"/>
    <property type="evidence" value="ECO:0007669"/>
    <property type="project" value="TreeGrafter"/>
</dbReference>
<dbReference type="InterPro" id="IPR035462">
    <property type="entry name" value="Eps8_SH3"/>
</dbReference>
<dbReference type="SMART" id="SM00326">
    <property type="entry name" value="SH3"/>
    <property type="match status" value="1"/>
</dbReference>
<dbReference type="InterPro" id="IPR019471">
    <property type="entry name" value="Interferon_reg_factor-3"/>
</dbReference>
<dbReference type="InterPro" id="IPR039801">
    <property type="entry name" value="EPS8-like"/>
</dbReference>
<evidence type="ECO:0000313" key="10">
    <source>
        <dbReference type="Proteomes" id="UP001460270"/>
    </source>
</evidence>
<keyword evidence="5" id="KW-0597">Phosphoprotein</keyword>
<dbReference type="InterPro" id="IPR055093">
    <property type="entry name" value="EPS8_2nd"/>
</dbReference>
<dbReference type="AlphaFoldDB" id="A0AAW0P6P8"/>
<dbReference type="SUPFAM" id="SSF50729">
    <property type="entry name" value="PH domain-like"/>
    <property type="match status" value="1"/>
</dbReference>
<dbReference type="InterPro" id="IPR017855">
    <property type="entry name" value="SMAD-like_dom_sf"/>
</dbReference>
<dbReference type="GO" id="GO:0032587">
    <property type="term" value="C:ruffle membrane"/>
    <property type="evidence" value="ECO:0007669"/>
    <property type="project" value="TreeGrafter"/>
</dbReference>
<dbReference type="InterPro" id="IPR008984">
    <property type="entry name" value="SMAD_FHA_dom_sf"/>
</dbReference>
<dbReference type="GO" id="GO:0007266">
    <property type="term" value="P:Rho protein signal transduction"/>
    <property type="evidence" value="ECO:0007669"/>
    <property type="project" value="TreeGrafter"/>
</dbReference>
<dbReference type="Proteomes" id="UP001460270">
    <property type="component" value="Unassembled WGS sequence"/>
</dbReference>
<dbReference type="InterPro" id="IPR001452">
    <property type="entry name" value="SH3_domain"/>
</dbReference>
<dbReference type="InterPro" id="IPR036028">
    <property type="entry name" value="SH3-like_dom_sf"/>
</dbReference>
<dbReference type="PROSITE" id="PS50002">
    <property type="entry name" value="SH3"/>
    <property type="match status" value="1"/>
</dbReference>
<dbReference type="GO" id="GO:0005737">
    <property type="term" value="C:cytoplasm"/>
    <property type="evidence" value="ECO:0007669"/>
    <property type="project" value="UniProtKB-SubCell"/>
</dbReference>
<comment type="subcellular location">
    <subcellularLocation>
        <location evidence="1">Cytoplasm</location>
    </subcellularLocation>
</comment>
<dbReference type="CDD" id="cd09540">
    <property type="entry name" value="SAM_EPS8-like"/>
    <property type="match status" value="1"/>
</dbReference>
<gene>
    <name evidence="9" type="ORF">WMY93_012456</name>
</gene>
<evidence type="ECO:0000313" key="9">
    <source>
        <dbReference type="EMBL" id="KAK7916695.1"/>
    </source>
</evidence>